<dbReference type="Proteomes" id="UP001303760">
    <property type="component" value="Unassembled WGS sequence"/>
</dbReference>
<name>A0AAN7H8Q8_9PEZI</name>
<dbReference type="EMBL" id="MU860043">
    <property type="protein sequence ID" value="KAK4240301.1"/>
    <property type="molecule type" value="Genomic_DNA"/>
</dbReference>
<dbReference type="AlphaFoldDB" id="A0AAN7H8Q8"/>
<reference evidence="1" key="1">
    <citation type="journal article" date="2023" name="Mol. Phylogenet. Evol.">
        <title>Genome-scale phylogeny and comparative genomics of the fungal order Sordariales.</title>
        <authorList>
            <person name="Hensen N."/>
            <person name="Bonometti L."/>
            <person name="Westerberg I."/>
            <person name="Brannstrom I.O."/>
            <person name="Guillou S."/>
            <person name="Cros-Aarteil S."/>
            <person name="Calhoun S."/>
            <person name="Haridas S."/>
            <person name="Kuo A."/>
            <person name="Mondo S."/>
            <person name="Pangilinan J."/>
            <person name="Riley R."/>
            <person name="LaButti K."/>
            <person name="Andreopoulos B."/>
            <person name="Lipzen A."/>
            <person name="Chen C."/>
            <person name="Yan M."/>
            <person name="Daum C."/>
            <person name="Ng V."/>
            <person name="Clum A."/>
            <person name="Steindorff A."/>
            <person name="Ohm R.A."/>
            <person name="Martin F."/>
            <person name="Silar P."/>
            <person name="Natvig D.O."/>
            <person name="Lalanne C."/>
            <person name="Gautier V."/>
            <person name="Ament-Velasquez S.L."/>
            <person name="Kruys A."/>
            <person name="Hutchinson M.I."/>
            <person name="Powell A.J."/>
            <person name="Barry K."/>
            <person name="Miller A.N."/>
            <person name="Grigoriev I.V."/>
            <person name="Debuchy R."/>
            <person name="Gladieux P."/>
            <person name="Hiltunen Thoren M."/>
            <person name="Johannesson H."/>
        </authorList>
    </citation>
    <scope>NUCLEOTIDE SEQUENCE</scope>
    <source>
        <strain evidence="1">CBS 532.94</strain>
    </source>
</reference>
<organism evidence="1 2">
    <name type="scientific">Achaetomium macrosporum</name>
    <dbReference type="NCBI Taxonomy" id="79813"/>
    <lineage>
        <taxon>Eukaryota</taxon>
        <taxon>Fungi</taxon>
        <taxon>Dikarya</taxon>
        <taxon>Ascomycota</taxon>
        <taxon>Pezizomycotina</taxon>
        <taxon>Sordariomycetes</taxon>
        <taxon>Sordariomycetidae</taxon>
        <taxon>Sordariales</taxon>
        <taxon>Chaetomiaceae</taxon>
        <taxon>Achaetomium</taxon>
    </lineage>
</organism>
<sequence length="172" mass="19889">MCLLNGERLDNSTTLDINSNMIAVAGLTTSQLLETLMFREFRAPEEDSRSLTFNKGCRWAGVAAQGQLWELGPVVDTAIFRKRLPWIQEPYGRLTMEERRCPLQVILYLKKLKDEDSSTLAEELDHYLTDDDANAVKEFSSFKDLYLHKMAKLRLGCIWDPTEEYPYRTVFV</sequence>
<gene>
    <name evidence="1" type="ORF">C8A03DRAFT_42174</name>
</gene>
<evidence type="ECO:0000313" key="2">
    <source>
        <dbReference type="Proteomes" id="UP001303760"/>
    </source>
</evidence>
<comment type="caution">
    <text evidence="1">The sequence shown here is derived from an EMBL/GenBank/DDBJ whole genome shotgun (WGS) entry which is preliminary data.</text>
</comment>
<protein>
    <submittedName>
        <fullName evidence="1">Uncharacterized protein</fullName>
    </submittedName>
</protein>
<reference evidence="1" key="2">
    <citation type="submission" date="2023-05" db="EMBL/GenBank/DDBJ databases">
        <authorList>
            <consortium name="Lawrence Berkeley National Laboratory"/>
            <person name="Steindorff A."/>
            <person name="Hensen N."/>
            <person name="Bonometti L."/>
            <person name="Westerberg I."/>
            <person name="Brannstrom I.O."/>
            <person name="Guillou S."/>
            <person name="Cros-Aarteil S."/>
            <person name="Calhoun S."/>
            <person name="Haridas S."/>
            <person name="Kuo A."/>
            <person name="Mondo S."/>
            <person name="Pangilinan J."/>
            <person name="Riley R."/>
            <person name="Labutti K."/>
            <person name="Andreopoulos B."/>
            <person name="Lipzen A."/>
            <person name="Chen C."/>
            <person name="Yanf M."/>
            <person name="Daum C."/>
            <person name="Ng V."/>
            <person name="Clum A."/>
            <person name="Ohm R."/>
            <person name="Martin F."/>
            <person name="Silar P."/>
            <person name="Natvig D."/>
            <person name="Lalanne C."/>
            <person name="Gautier V."/>
            <person name="Ament-Velasquez S.L."/>
            <person name="Kruys A."/>
            <person name="Hutchinson M.I."/>
            <person name="Powell A.J."/>
            <person name="Barry K."/>
            <person name="Miller A.N."/>
            <person name="Grigoriev I.V."/>
            <person name="Debuchy R."/>
            <person name="Gladieux P."/>
            <person name="Thoren M.H."/>
            <person name="Johannesson H."/>
        </authorList>
    </citation>
    <scope>NUCLEOTIDE SEQUENCE</scope>
    <source>
        <strain evidence="1">CBS 532.94</strain>
    </source>
</reference>
<accession>A0AAN7H8Q8</accession>
<proteinExistence type="predicted"/>
<evidence type="ECO:0000313" key="1">
    <source>
        <dbReference type="EMBL" id="KAK4240301.1"/>
    </source>
</evidence>
<keyword evidence="2" id="KW-1185">Reference proteome</keyword>